<keyword evidence="5 11" id="KW-0963">Cytoplasm</keyword>
<dbReference type="FunFam" id="3.30.70.360:FF:000002">
    <property type="entry name" value="Peptidase T"/>
    <property type="match status" value="1"/>
</dbReference>
<feature type="active site" description="Proton acceptor" evidence="11 12">
    <location>
        <position position="176"/>
    </location>
</feature>
<evidence type="ECO:0000256" key="10">
    <source>
        <dbReference type="ARBA" id="ARBA00023049"/>
    </source>
</evidence>
<dbReference type="SUPFAM" id="SSF55031">
    <property type="entry name" value="Bacterial exopeptidase dimerisation domain"/>
    <property type="match status" value="1"/>
</dbReference>
<dbReference type="PANTHER" id="PTHR42994:SF1">
    <property type="entry name" value="PEPTIDASE T"/>
    <property type="match status" value="1"/>
</dbReference>
<dbReference type="SUPFAM" id="SSF53187">
    <property type="entry name" value="Zn-dependent exopeptidases"/>
    <property type="match status" value="1"/>
</dbReference>
<dbReference type="NCBIfam" id="TIGR01882">
    <property type="entry name" value="peptidase-T"/>
    <property type="match status" value="1"/>
</dbReference>
<dbReference type="GO" id="GO:0045148">
    <property type="term" value="F:tripeptide aminopeptidase activity"/>
    <property type="evidence" value="ECO:0007669"/>
    <property type="project" value="UniProtKB-UniRule"/>
</dbReference>
<evidence type="ECO:0000256" key="1">
    <source>
        <dbReference type="ARBA" id="ARBA00000870"/>
    </source>
</evidence>
<feature type="binding site" evidence="11 13">
    <location>
        <position position="142"/>
    </location>
    <ligand>
        <name>Zn(2+)</name>
        <dbReference type="ChEBI" id="CHEBI:29105"/>
        <label>2</label>
    </ligand>
</feature>
<dbReference type="PROSITE" id="PS00758">
    <property type="entry name" value="ARGE_DAPE_CPG2_1"/>
    <property type="match status" value="1"/>
</dbReference>
<dbReference type="HAMAP" id="MF_00550">
    <property type="entry name" value="Aminopeptidase_M20"/>
    <property type="match status" value="1"/>
</dbReference>
<evidence type="ECO:0000256" key="2">
    <source>
        <dbReference type="ARBA" id="ARBA00004496"/>
    </source>
</evidence>
<dbReference type="EC" id="3.4.11.4" evidence="11"/>
<keyword evidence="6 11" id="KW-0645">Protease</keyword>
<gene>
    <name evidence="11 15" type="primary">pepT</name>
    <name evidence="15" type="ORF">IDH41_22035</name>
</gene>
<dbReference type="RefSeq" id="WP_190864908.1">
    <property type="nucleotide sequence ID" value="NZ_JACXIY010000028.1"/>
</dbReference>
<dbReference type="PROSITE" id="PS00759">
    <property type="entry name" value="ARGE_DAPE_CPG2_2"/>
    <property type="match status" value="1"/>
</dbReference>
<feature type="binding site" evidence="11 13">
    <location>
        <position position="381"/>
    </location>
    <ligand>
        <name>Zn(2+)</name>
        <dbReference type="ChEBI" id="CHEBI:29105"/>
        <label>2</label>
    </ligand>
</feature>
<evidence type="ECO:0000256" key="8">
    <source>
        <dbReference type="ARBA" id="ARBA00022801"/>
    </source>
</evidence>
<dbReference type="InterPro" id="IPR036264">
    <property type="entry name" value="Bact_exopeptidase_dim_dom"/>
</dbReference>
<evidence type="ECO:0000313" key="16">
    <source>
        <dbReference type="Proteomes" id="UP000632125"/>
    </source>
</evidence>
<dbReference type="GO" id="GO:0008270">
    <property type="term" value="F:zinc ion binding"/>
    <property type="evidence" value="ECO:0007669"/>
    <property type="project" value="UniProtKB-UniRule"/>
</dbReference>
<comment type="caution">
    <text evidence="15">The sequence shown here is derived from an EMBL/GenBank/DDBJ whole genome shotgun (WGS) entry which is preliminary data.</text>
</comment>
<keyword evidence="10 11" id="KW-0482">Metalloprotease</keyword>
<organism evidence="15 16">
    <name type="scientific">Paenibacillus arenilitoris</name>
    <dbReference type="NCBI Taxonomy" id="2772299"/>
    <lineage>
        <taxon>Bacteria</taxon>
        <taxon>Bacillati</taxon>
        <taxon>Bacillota</taxon>
        <taxon>Bacilli</taxon>
        <taxon>Bacillales</taxon>
        <taxon>Paenibacillaceae</taxon>
        <taxon>Paenibacillus</taxon>
    </lineage>
</organism>
<evidence type="ECO:0000259" key="14">
    <source>
        <dbReference type="Pfam" id="PF07687"/>
    </source>
</evidence>
<dbReference type="NCBIfam" id="NF003976">
    <property type="entry name" value="PRK05469.1"/>
    <property type="match status" value="1"/>
</dbReference>
<dbReference type="InterPro" id="IPR001261">
    <property type="entry name" value="ArgE/DapE_CS"/>
</dbReference>
<dbReference type="GO" id="GO:0005829">
    <property type="term" value="C:cytosol"/>
    <property type="evidence" value="ECO:0007669"/>
    <property type="project" value="TreeGrafter"/>
</dbReference>
<dbReference type="PIRSF" id="PIRSF037215">
    <property type="entry name" value="Peptidase_M20B"/>
    <property type="match status" value="1"/>
</dbReference>
<dbReference type="Gene3D" id="3.30.70.360">
    <property type="match status" value="1"/>
</dbReference>
<evidence type="ECO:0000256" key="6">
    <source>
        <dbReference type="ARBA" id="ARBA00022670"/>
    </source>
</evidence>
<proteinExistence type="inferred from homology"/>
<dbReference type="NCBIfam" id="NF009920">
    <property type="entry name" value="PRK13381.1"/>
    <property type="match status" value="1"/>
</dbReference>
<keyword evidence="7 11" id="KW-0479">Metal-binding</keyword>
<name>A0A927CPS9_9BACL</name>
<dbReference type="Pfam" id="PF01546">
    <property type="entry name" value="Peptidase_M20"/>
    <property type="match status" value="1"/>
</dbReference>
<evidence type="ECO:0000256" key="12">
    <source>
        <dbReference type="PIRSR" id="PIRSR037215-1"/>
    </source>
</evidence>
<dbReference type="AlphaFoldDB" id="A0A927CPS9"/>
<dbReference type="CDD" id="cd03892">
    <property type="entry name" value="M20_peptT"/>
    <property type="match status" value="1"/>
</dbReference>
<dbReference type="EMBL" id="JACXIY010000028">
    <property type="protein sequence ID" value="MBD2871272.1"/>
    <property type="molecule type" value="Genomic_DNA"/>
</dbReference>
<accession>A0A927CPS9</accession>
<comment type="cofactor">
    <cofactor evidence="11 13">
        <name>Zn(2+)</name>
        <dbReference type="ChEBI" id="CHEBI:29105"/>
    </cofactor>
    <text evidence="11 13">Binds 2 Zn(2+) ions per subunit.</text>
</comment>
<dbReference type="Pfam" id="PF07687">
    <property type="entry name" value="M20_dimer"/>
    <property type="match status" value="1"/>
</dbReference>
<dbReference type="GO" id="GO:0043171">
    <property type="term" value="P:peptide catabolic process"/>
    <property type="evidence" value="ECO:0007669"/>
    <property type="project" value="UniProtKB-UniRule"/>
</dbReference>
<evidence type="ECO:0000256" key="9">
    <source>
        <dbReference type="ARBA" id="ARBA00022833"/>
    </source>
</evidence>
<keyword evidence="4 11" id="KW-0031">Aminopeptidase</keyword>
<feature type="active site" evidence="11 12">
    <location>
        <position position="81"/>
    </location>
</feature>
<feature type="binding site" evidence="11 13">
    <location>
        <position position="199"/>
    </location>
    <ligand>
        <name>Zn(2+)</name>
        <dbReference type="ChEBI" id="CHEBI:29105"/>
        <label>1</label>
    </ligand>
</feature>
<comment type="catalytic activity">
    <reaction evidence="1 11">
        <text>Release of the N-terminal residue from a tripeptide.</text>
        <dbReference type="EC" id="3.4.11.4"/>
    </reaction>
</comment>
<evidence type="ECO:0000256" key="11">
    <source>
        <dbReference type="HAMAP-Rule" id="MF_00550"/>
    </source>
</evidence>
<evidence type="ECO:0000256" key="13">
    <source>
        <dbReference type="PIRSR" id="PIRSR037215-2"/>
    </source>
</evidence>
<comment type="similarity">
    <text evidence="3 11">Belongs to the peptidase M20B family.</text>
</comment>
<dbReference type="Gene3D" id="3.40.630.10">
    <property type="entry name" value="Zn peptidases"/>
    <property type="match status" value="1"/>
</dbReference>
<evidence type="ECO:0000256" key="5">
    <source>
        <dbReference type="ARBA" id="ARBA00022490"/>
    </source>
</evidence>
<dbReference type="PANTHER" id="PTHR42994">
    <property type="entry name" value="PEPTIDASE T"/>
    <property type="match status" value="1"/>
</dbReference>
<dbReference type="GO" id="GO:0006508">
    <property type="term" value="P:proteolysis"/>
    <property type="evidence" value="ECO:0007669"/>
    <property type="project" value="UniProtKB-UniRule"/>
</dbReference>
<comment type="subcellular location">
    <subcellularLocation>
        <location evidence="2 11">Cytoplasm</location>
    </subcellularLocation>
</comment>
<reference evidence="15" key="1">
    <citation type="submission" date="2020-09" db="EMBL/GenBank/DDBJ databases">
        <title>A novel bacterium of genus Paenibacillus, isolated from South China Sea.</title>
        <authorList>
            <person name="Huang H."/>
            <person name="Mo K."/>
            <person name="Hu Y."/>
        </authorList>
    </citation>
    <scope>NUCLEOTIDE SEQUENCE</scope>
    <source>
        <strain evidence="15">IB182493</strain>
    </source>
</reference>
<dbReference type="GO" id="GO:0008237">
    <property type="term" value="F:metallopeptidase activity"/>
    <property type="evidence" value="ECO:0007669"/>
    <property type="project" value="UniProtKB-KW"/>
</dbReference>
<feature type="binding site" evidence="11 13">
    <location>
        <position position="142"/>
    </location>
    <ligand>
        <name>Zn(2+)</name>
        <dbReference type="ChEBI" id="CHEBI:29105"/>
        <label>1</label>
    </ligand>
</feature>
<dbReference type="Proteomes" id="UP000632125">
    <property type="component" value="Unassembled WGS sequence"/>
</dbReference>
<comment type="function">
    <text evidence="11">Cleaves the N-terminal amino acid of tripeptides.</text>
</comment>
<dbReference type="InterPro" id="IPR010161">
    <property type="entry name" value="Peptidase_M20B"/>
</dbReference>
<feature type="binding site" evidence="11 13">
    <location>
        <position position="79"/>
    </location>
    <ligand>
        <name>Zn(2+)</name>
        <dbReference type="ChEBI" id="CHEBI:29105"/>
        <label>1</label>
    </ligand>
</feature>
<evidence type="ECO:0000313" key="15">
    <source>
        <dbReference type="EMBL" id="MBD2871272.1"/>
    </source>
</evidence>
<feature type="domain" description="Peptidase M20 dimerisation" evidence="14">
    <location>
        <begin position="208"/>
        <end position="309"/>
    </location>
</feature>
<feature type="binding site" evidence="11 13">
    <location>
        <position position="177"/>
    </location>
    <ligand>
        <name>Zn(2+)</name>
        <dbReference type="ChEBI" id="CHEBI:29105"/>
        <label>2</label>
    </ligand>
</feature>
<dbReference type="InterPro" id="IPR011650">
    <property type="entry name" value="Peptidase_M20_dimer"/>
</dbReference>
<evidence type="ECO:0000256" key="3">
    <source>
        <dbReference type="ARBA" id="ARBA00009692"/>
    </source>
</evidence>
<keyword evidence="8 11" id="KW-0378">Hydrolase</keyword>
<keyword evidence="9 11" id="KW-0862">Zinc</keyword>
<evidence type="ECO:0000256" key="7">
    <source>
        <dbReference type="ARBA" id="ARBA00022723"/>
    </source>
</evidence>
<sequence length="410" mass="45200">MKQEIIERFVRYAKVATQSDEASESCPSTPGQLNLARLLVDELTAIGMREASMDENGYVMATLPANTDAAVPTIGFLAHMDTATDFTGEGVNPQVVDDYDGNDIVLNEEQRIVLSARDFPALPGYKGHTLITTDGTTLLGADDKAGIAEIMTAMAYLIAHPEIKHGNVRVAFTPDEEIGRGAHRFDVAAFGADYAYTMDGGPLGELQYESFNAAAAAITVKGKNVHPGTAKNKMVHSAKIAMELHGMLPANEAPEHTEGYEGFYHLIEIEGDVEETRLRYIIRDFDRERFAARKDELSRIVEELNAKYGAERISLSLKDQYFNMREKIEPVIDIVETARRAMENLGIKPVVEPIRGGTDGSQLSYKGLPTPNIFTGGENYHGRYEYVSVDNMEKAVLTIVEIVKLYGDKK</sequence>
<keyword evidence="16" id="KW-1185">Reference proteome</keyword>
<dbReference type="InterPro" id="IPR002933">
    <property type="entry name" value="Peptidase_M20"/>
</dbReference>
<protein>
    <recommendedName>
        <fullName evidence="11">Peptidase T</fullName>
        <ecNumber evidence="11">3.4.11.4</ecNumber>
    </recommendedName>
    <alternativeName>
        <fullName evidence="11">Aminotripeptidase</fullName>
        <shortName evidence="11">Tripeptidase</shortName>
    </alternativeName>
    <alternativeName>
        <fullName evidence="11">Tripeptide aminopeptidase</fullName>
    </alternativeName>
</protein>
<evidence type="ECO:0000256" key="4">
    <source>
        <dbReference type="ARBA" id="ARBA00022438"/>
    </source>
</evidence>